<keyword evidence="1" id="KW-0175">Coiled coil</keyword>
<dbReference type="PANTHER" id="PTHR13935:SF90">
    <property type="entry name" value="TRANSCRIPTION FACTOR BHLH162"/>
    <property type="match status" value="1"/>
</dbReference>
<accession>A0AAW2LR44</accession>
<dbReference type="GO" id="GO:0090575">
    <property type="term" value="C:RNA polymerase II transcription regulator complex"/>
    <property type="evidence" value="ECO:0007669"/>
    <property type="project" value="TreeGrafter"/>
</dbReference>
<name>A0AAW2LR44_SESRA</name>
<reference evidence="2" key="2">
    <citation type="journal article" date="2024" name="Plant">
        <title>Genomic evolution and insights into agronomic trait innovations of Sesamum species.</title>
        <authorList>
            <person name="Miao H."/>
            <person name="Wang L."/>
            <person name="Qu L."/>
            <person name="Liu H."/>
            <person name="Sun Y."/>
            <person name="Le M."/>
            <person name="Wang Q."/>
            <person name="Wei S."/>
            <person name="Zheng Y."/>
            <person name="Lin W."/>
            <person name="Duan Y."/>
            <person name="Cao H."/>
            <person name="Xiong S."/>
            <person name="Wang X."/>
            <person name="Wei L."/>
            <person name="Li C."/>
            <person name="Ma Q."/>
            <person name="Ju M."/>
            <person name="Zhao R."/>
            <person name="Li G."/>
            <person name="Mu C."/>
            <person name="Tian Q."/>
            <person name="Mei H."/>
            <person name="Zhang T."/>
            <person name="Gao T."/>
            <person name="Zhang H."/>
        </authorList>
    </citation>
    <scope>NUCLEOTIDE SEQUENCE</scope>
    <source>
        <strain evidence="2">G02</strain>
    </source>
</reference>
<reference evidence="2" key="1">
    <citation type="submission" date="2020-06" db="EMBL/GenBank/DDBJ databases">
        <authorList>
            <person name="Li T."/>
            <person name="Hu X."/>
            <person name="Zhang T."/>
            <person name="Song X."/>
            <person name="Zhang H."/>
            <person name="Dai N."/>
            <person name="Sheng W."/>
            <person name="Hou X."/>
            <person name="Wei L."/>
        </authorList>
    </citation>
    <scope>NUCLEOTIDE SEQUENCE</scope>
    <source>
        <strain evidence="2">G02</strain>
        <tissue evidence="2">Leaf</tissue>
    </source>
</reference>
<protein>
    <recommendedName>
        <fullName evidence="3">BHLH domain-containing protein</fullName>
    </recommendedName>
</protein>
<evidence type="ECO:0008006" key="3">
    <source>
        <dbReference type="Google" id="ProtNLM"/>
    </source>
</evidence>
<proteinExistence type="predicted"/>
<sequence length="159" mass="17642">MTDQNSSMSTAKQCRCSYAVGSYAPPGVSSVADQVLEESVDYIKKLQEKLEKLKHKKKCLMRVSENSATPDLKTPNISISVSGSALDVVMTTALDYQFMFARVVRMLHEEGAEVVNASFSVVDNTVFHNIHSEVNGEYGAEREAARICERLRKFVSDVD</sequence>
<gene>
    <name evidence="2" type="ORF">Sradi_5386200</name>
</gene>
<dbReference type="EMBL" id="JACGWJ010000024">
    <property type="protein sequence ID" value="KAL0321247.1"/>
    <property type="molecule type" value="Genomic_DNA"/>
</dbReference>
<dbReference type="GO" id="GO:0000977">
    <property type="term" value="F:RNA polymerase II transcription regulatory region sequence-specific DNA binding"/>
    <property type="evidence" value="ECO:0007669"/>
    <property type="project" value="TreeGrafter"/>
</dbReference>
<dbReference type="AlphaFoldDB" id="A0AAW2LR44"/>
<dbReference type="PANTHER" id="PTHR13935">
    <property type="entry name" value="ACHAETE-SCUTE TRANSCRIPTION FACTOR-RELATED"/>
    <property type="match status" value="1"/>
</dbReference>
<organism evidence="2">
    <name type="scientific">Sesamum radiatum</name>
    <name type="common">Black benniseed</name>
    <dbReference type="NCBI Taxonomy" id="300843"/>
    <lineage>
        <taxon>Eukaryota</taxon>
        <taxon>Viridiplantae</taxon>
        <taxon>Streptophyta</taxon>
        <taxon>Embryophyta</taxon>
        <taxon>Tracheophyta</taxon>
        <taxon>Spermatophyta</taxon>
        <taxon>Magnoliopsida</taxon>
        <taxon>eudicotyledons</taxon>
        <taxon>Gunneridae</taxon>
        <taxon>Pentapetalae</taxon>
        <taxon>asterids</taxon>
        <taxon>lamiids</taxon>
        <taxon>Lamiales</taxon>
        <taxon>Pedaliaceae</taxon>
        <taxon>Sesamum</taxon>
    </lineage>
</organism>
<evidence type="ECO:0000256" key="1">
    <source>
        <dbReference type="SAM" id="Coils"/>
    </source>
</evidence>
<comment type="caution">
    <text evidence="2">The sequence shown here is derived from an EMBL/GenBank/DDBJ whole genome shotgun (WGS) entry which is preliminary data.</text>
</comment>
<dbReference type="GO" id="GO:0000981">
    <property type="term" value="F:DNA-binding transcription factor activity, RNA polymerase II-specific"/>
    <property type="evidence" value="ECO:0007669"/>
    <property type="project" value="TreeGrafter"/>
</dbReference>
<dbReference type="InterPro" id="IPR015660">
    <property type="entry name" value="MASH1/Ascl1a-like"/>
</dbReference>
<evidence type="ECO:0000313" key="2">
    <source>
        <dbReference type="EMBL" id="KAL0321247.1"/>
    </source>
</evidence>
<feature type="coiled-coil region" evidence="1">
    <location>
        <begin position="36"/>
        <end position="63"/>
    </location>
</feature>